<organism evidence="1">
    <name type="scientific">Octopus bimaculoides</name>
    <name type="common">California two-spotted octopus</name>
    <dbReference type="NCBI Taxonomy" id="37653"/>
    <lineage>
        <taxon>Eukaryota</taxon>
        <taxon>Metazoa</taxon>
        <taxon>Spiralia</taxon>
        <taxon>Lophotrochozoa</taxon>
        <taxon>Mollusca</taxon>
        <taxon>Cephalopoda</taxon>
        <taxon>Coleoidea</taxon>
        <taxon>Octopodiformes</taxon>
        <taxon>Octopoda</taxon>
        <taxon>Incirrata</taxon>
        <taxon>Octopodidae</taxon>
        <taxon>Octopus</taxon>
    </lineage>
</organism>
<feature type="non-terminal residue" evidence="1">
    <location>
        <position position="155"/>
    </location>
</feature>
<accession>A0A0L8IHC8</accession>
<name>A0A0L8IHC8_OCTBM</name>
<dbReference type="OrthoDB" id="6152825at2759"/>
<sequence>MSHRGVFEAVGRSIIDMREKDSREWCHRSFDWGYQTNPSCDPKPKGLSEAIRLNIGNGKLPYVHQIQQHKLPCHEVVPTVNDPKMHVLPNIAQNFSNSQCLCERAILAPHNDAVDKIVWDLMQLFPGQVKCFKSIDAVTDQEEAEVFPTKFFNSL</sequence>
<proteinExistence type="predicted"/>
<dbReference type="AlphaFoldDB" id="A0A0L8IHC8"/>
<gene>
    <name evidence="1" type="ORF">OCBIM_22026589mg</name>
</gene>
<evidence type="ECO:0000313" key="1">
    <source>
        <dbReference type="EMBL" id="KOG00881.1"/>
    </source>
</evidence>
<reference evidence="1" key="1">
    <citation type="submission" date="2015-07" db="EMBL/GenBank/DDBJ databases">
        <title>MeaNS - Measles Nucleotide Surveillance Program.</title>
        <authorList>
            <person name="Tran T."/>
            <person name="Druce J."/>
        </authorList>
    </citation>
    <scope>NUCLEOTIDE SEQUENCE</scope>
    <source>
        <strain evidence="1">UCB-OBI-ISO-001</strain>
        <tissue evidence="1">Gonad</tissue>
    </source>
</reference>
<protein>
    <submittedName>
        <fullName evidence="1">Uncharacterized protein</fullName>
    </submittedName>
</protein>
<dbReference type="EMBL" id="KQ415699">
    <property type="protein sequence ID" value="KOG00881.1"/>
    <property type="molecule type" value="Genomic_DNA"/>
</dbReference>